<gene>
    <name evidence="7 9" type="primary">recO</name>
    <name evidence="9" type="ORF">FYJ61_07910</name>
</gene>
<comment type="function">
    <text evidence="7">Involved in DNA repair and RecF pathway recombination.</text>
</comment>
<dbReference type="NCBIfam" id="TIGR00613">
    <property type="entry name" value="reco"/>
    <property type="match status" value="1"/>
</dbReference>
<keyword evidence="3 7" id="KW-0227">DNA damage</keyword>
<dbReference type="HAMAP" id="MF_00201">
    <property type="entry name" value="RecO"/>
    <property type="match status" value="1"/>
</dbReference>
<keyword evidence="5 7" id="KW-0234">DNA repair</keyword>
<dbReference type="GO" id="GO:0006302">
    <property type="term" value="P:double-strand break repair"/>
    <property type="evidence" value="ECO:0007669"/>
    <property type="project" value="TreeGrafter"/>
</dbReference>
<evidence type="ECO:0000256" key="6">
    <source>
        <dbReference type="ARBA" id="ARBA00033409"/>
    </source>
</evidence>
<dbReference type="AlphaFoldDB" id="A0A844FQD1"/>
<sequence length="254" mass="28695">MAYDLLDVTGILFKRRRYQEADLLAKLWTRELGIVTVIIKGGMRPKSPFNAVALPFTEGTFSILTKRRGISQLRATKDLKQHDELYSDLVKNAYLSYLFDLADHAFSEYQPLDEFYGLLVSAFKRIVAGQDPEIITQMVELQLLAAYGVMPHLASCLICGKEQGIFDYSIALGGVVCSDHFNRVQREHLSPKATGLIRTLGLIPIDRLGKIGVSDQLKLETRQAIRKIYQATVDLRLSSLNFLDEIRSDIFPKK</sequence>
<evidence type="ECO:0000256" key="7">
    <source>
        <dbReference type="HAMAP-Rule" id="MF_00201"/>
    </source>
</evidence>
<dbReference type="InterPro" id="IPR037278">
    <property type="entry name" value="ARFGAP/RecO"/>
</dbReference>
<reference evidence="9 10" key="1">
    <citation type="submission" date="2019-08" db="EMBL/GenBank/DDBJ databases">
        <title>In-depth cultivation of the pig gut microbiome towards novel bacterial diversity and tailored functional studies.</title>
        <authorList>
            <person name="Wylensek D."/>
            <person name="Hitch T.C.A."/>
            <person name="Clavel T."/>
        </authorList>
    </citation>
    <scope>NUCLEOTIDE SEQUENCE [LARGE SCALE GENOMIC DNA]</scope>
    <source>
        <strain evidence="9 10">WCA-470BD-2E</strain>
    </source>
</reference>
<evidence type="ECO:0000256" key="3">
    <source>
        <dbReference type="ARBA" id="ARBA00022763"/>
    </source>
</evidence>
<dbReference type="GO" id="GO:0043590">
    <property type="term" value="C:bacterial nucleoid"/>
    <property type="evidence" value="ECO:0007669"/>
    <property type="project" value="TreeGrafter"/>
</dbReference>
<dbReference type="SUPFAM" id="SSF50249">
    <property type="entry name" value="Nucleic acid-binding proteins"/>
    <property type="match status" value="1"/>
</dbReference>
<proteinExistence type="inferred from homology"/>
<evidence type="ECO:0000259" key="8">
    <source>
        <dbReference type="Pfam" id="PF11967"/>
    </source>
</evidence>
<organism evidence="9 10">
    <name type="scientific">Lactobacillus equicursoris</name>
    <dbReference type="NCBI Taxonomy" id="420645"/>
    <lineage>
        <taxon>Bacteria</taxon>
        <taxon>Bacillati</taxon>
        <taxon>Bacillota</taxon>
        <taxon>Bacilli</taxon>
        <taxon>Lactobacillales</taxon>
        <taxon>Lactobacillaceae</taxon>
        <taxon>Lactobacillus</taxon>
    </lineage>
</organism>
<name>A0A844FQD1_9LACO</name>
<dbReference type="Pfam" id="PF02565">
    <property type="entry name" value="RecO_C"/>
    <property type="match status" value="1"/>
</dbReference>
<dbReference type="PANTHER" id="PTHR33991">
    <property type="entry name" value="DNA REPAIR PROTEIN RECO"/>
    <property type="match status" value="1"/>
</dbReference>
<feature type="domain" description="DNA replication/recombination mediator RecO N-terminal" evidence="8">
    <location>
        <begin position="8"/>
        <end position="77"/>
    </location>
</feature>
<comment type="similarity">
    <text evidence="1 7">Belongs to the RecO family.</text>
</comment>
<accession>A0A844FQD1</accession>
<dbReference type="InterPro" id="IPR012340">
    <property type="entry name" value="NA-bd_OB-fold"/>
</dbReference>
<evidence type="ECO:0000256" key="1">
    <source>
        <dbReference type="ARBA" id="ARBA00007452"/>
    </source>
</evidence>
<dbReference type="Gene3D" id="1.20.1440.120">
    <property type="entry name" value="Recombination protein O, C-terminal domain"/>
    <property type="match status" value="1"/>
</dbReference>
<evidence type="ECO:0000256" key="4">
    <source>
        <dbReference type="ARBA" id="ARBA00023172"/>
    </source>
</evidence>
<dbReference type="PANTHER" id="PTHR33991:SF1">
    <property type="entry name" value="DNA REPAIR PROTEIN RECO"/>
    <property type="match status" value="1"/>
</dbReference>
<evidence type="ECO:0000256" key="2">
    <source>
        <dbReference type="ARBA" id="ARBA00021310"/>
    </source>
</evidence>
<protein>
    <recommendedName>
        <fullName evidence="2 7">DNA repair protein RecO</fullName>
    </recommendedName>
    <alternativeName>
        <fullName evidence="6 7">Recombination protein O</fullName>
    </alternativeName>
</protein>
<keyword evidence="4 7" id="KW-0233">DNA recombination</keyword>
<dbReference type="Proteomes" id="UP000452141">
    <property type="component" value="Unassembled WGS sequence"/>
</dbReference>
<dbReference type="Pfam" id="PF11967">
    <property type="entry name" value="RecO_N"/>
    <property type="match status" value="1"/>
</dbReference>
<dbReference type="GO" id="GO:0006310">
    <property type="term" value="P:DNA recombination"/>
    <property type="evidence" value="ECO:0007669"/>
    <property type="project" value="UniProtKB-UniRule"/>
</dbReference>
<dbReference type="SUPFAM" id="SSF57863">
    <property type="entry name" value="ArfGap/RecO-like zinc finger"/>
    <property type="match status" value="1"/>
</dbReference>
<evidence type="ECO:0000313" key="9">
    <source>
        <dbReference type="EMBL" id="MST80372.1"/>
    </source>
</evidence>
<dbReference type="InterPro" id="IPR003717">
    <property type="entry name" value="RecO"/>
</dbReference>
<dbReference type="InterPro" id="IPR042242">
    <property type="entry name" value="RecO_C"/>
</dbReference>
<comment type="caution">
    <text evidence="9">The sequence shown here is derived from an EMBL/GenBank/DDBJ whole genome shotgun (WGS) entry which is preliminary data.</text>
</comment>
<evidence type="ECO:0000256" key="5">
    <source>
        <dbReference type="ARBA" id="ARBA00023204"/>
    </source>
</evidence>
<dbReference type="InterPro" id="IPR022572">
    <property type="entry name" value="DNA_rep/recomb_RecO_N"/>
</dbReference>
<dbReference type="EMBL" id="VUMW01000026">
    <property type="protein sequence ID" value="MST80372.1"/>
    <property type="molecule type" value="Genomic_DNA"/>
</dbReference>
<dbReference type="RefSeq" id="WP_154487203.1">
    <property type="nucleotide sequence ID" value="NZ_JBKZBH010000024.1"/>
</dbReference>
<dbReference type="Gene3D" id="2.40.50.140">
    <property type="entry name" value="Nucleic acid-binding proteins"/>
    <property type="match status" value="1"/>
</dbReference>
<evidence type="ECO:0000313" key="10">
    <source>
        <dbReference type="Proteomes" id="UP000452141"/>
    </source>
</evidence>